<dbReference type="InterPro" id="IPR003439">
    <property type="entry name" value="ABC_transporter-like_ATP-bd"/>
</dbReference>
<evidence type="ECO:0000313" key="4">
    <source>
        <dbReference type="EMBL" id="MBD1545148.1"/>
    </source>
</evidence>
<sequence>MFEISNLKTPLIGPISLSIAPGECVSLRGPSGTGKSLLLRAIADLDPNEGDVRLDQQSRNRMPAPQWRRLVAMIPAESGWWTDNVADHFKPGPETAALLEAVDLPKALDWKVNRLSTGEKQRLALARALHNKPKVLLLDEPTSALDEQATARVEDIVRRQMSEGVAILLVTHDQAQAQRLGGRHFLMEHGRLSPVAEAVA</sequence>
<keyword evidence="1" id="KW-0547">Nucleotide-binding</keyword>
<keyword evidence="2 4" id="KW-0067">ATP-binding</keyword>
<dbReference type="RefSeq" id="WP_190289825.1">
    <property type="nucleotide sequence ID" value="NZ_JABFCZ010000003.1"/>
</dbReference>
<dbReference type="PROSITE" id="PS50893">
    <property type="entry name" value="ABC_TRANSPORTER_2"/>
    <property type="match status" value="1"/>
</dbReference>
<evidence type="ECO:0000256" key="1">
    <source>
        <dbReference type="ARBA" id="ARBA00022741"/>
    </source>
</evidence>
<dbReference type="InterPro" id="IPR027417">
    <property type="entry name" value="P-loop_NTPase"/>
</dbReference>
<proteinExistence type="predicted"/>
<comment type="caution">
    <text evidence="4">The sequence shown here is derived from an EMBL/GenBank/DDBJ whole genome shotgun (WGS) entry which is preliminary data.</text>
</comment>
<name>A0A926NWL9_9HYPH</name>
<dbReference type="AlphaFoldDB" id="A0A926NWL9"/>
<dbReference type="GO" id="GO:0005524">
    <property type="term" value="F:ATP binding"/>
    <property type="evidence" value="ECO:0007669"/>
    <property type="project" value="UniProtKB-KW"/>
</dbReference>
<dbReference type="PANTHER" id="PTHR43119:SF1">
    <property type="entry name" value="ABC TRANSPORTER DOMAIN-CONTAINING PROTEIN"/>
    <property type="match status" value="1"/>
</dbReference>
<evidence type="ECO:0000313" key="5">
    <source>
        <dbReference type="Proteomes" id="UP000598467"/>
    </source>
</evidence>
<organism evidence="4 5">
    <name type="scientific">Roseibium aggregatum</name>
    <dbReference type="NCBI Taxonomy" id="187304"/>
    <lineage>
        <taxon>Bacteria</taxon>
        <taxon>Pseudomonadati</taxon>
        <taxon>Pseudomonadota</taxon>
        <taxon>Alphaproteobacteria</taxon>
        <taxon>Hyphomicrobiales</taxon>
        <taxon>Stappiaceae</taxon>
        <taxon>Roseibium</taxon>
    </lineage>
</organism>
<dbReference type="EMBL" id="JABFCZ010000003">
    <property type="protein sequence ID" value="MBD1545148.1"/>
    <property type="molecule type" value="Genomic_DNA"/>
</dbReference>
<dbReference type="Pfam" id="PF00005">
    <property type="entry name" value="ABC_tran"/>
    <property type="match status" value="1"/>
</dbReference>
<dbReference type="InterPro" id="IPR003593">
    <property type="entry name" value="AAA+_ATPase"/>
</dbReference>
<dbReference type="SMART" id="SM00382">
    <property type="entry name" value="AAA"/>
    <property type="match status" value="1"/>
</dbReference>
<dbReference type="Proteomes" id="UP000598467">
    <property type="component" value="Unassembled WGS sequence"/>
</dbReference>
<feature type="domain" description="ABC transporter" evidence="3">
    <location>
        <begin position="2"/>
        <end position="200"/>
    </location>
</feature>
<dbReference type="SUPFAM" id="SSF52540">
    <property type="entry name" value="P-loop containing nucleoside triphosphate hydrolases"/>
    <property type="match status" value="1"/>
</dbReference>
<gene>
    <name evidence="4" type="ORF">HK439_02665</name>
</gene>
<dbReference type="PANTHER" id="PTHR43119">
    <property type="entry name" value="ABC TRANSPORT PROTEIN ATP-BINDING COMPONENT-RELATED"/>
    <property type="match status" value="1"/>
</dbReference>
<evidence type="ECO:0000259" key="3">
    <source>
        <dbReference type="PROSITE" id="PS50893"/>
    </source>
</evidence>
<dbReference type="Gene3D" id="3.40.50.300">
    <property type="entry name" value="P-loop containing nucleotide triphosphate hydrolases"/>
    <property type="match status" value="1"/>
</dbReference>
<dbReference type="GO" id="GO:0016887">
    <property type="term" value="F:ATP hydrolysis activity"/>
    <property type="evidence" value="ECO:0007669"/>
    <property type="project" value="InterPro"/>
</dbReference>
<accession>A0A926NWL9</accession>
<protein>
    <submittedName>
        <fullName evidence="4">ATP-binding cassette domain-containing protein</fullName>
    </submittedName>
</protein>
<reference evidence="4" key="1">
    <citation type="submission" date="2020-05" db="EMBL/GenBank/DDBJ databases">
        <title>Identification of trans-AT polyketide cluster in two marine bacteria, producers of a novel glutaramide-containing polyketide sesbanimide D and analogs.</title>
        <authorList>
            <person name="Kacar D."/>
            <person name="Rodriguez P."/>
            <person name="Canedo L."/>
            <person name="Gonzalez E."/>
            <person name="Galan B."/>
            <person name="De La Calle F."/>
            <person name="Garcia J.L."/>
        </authorList>
    </citation>
    <scope>NUCLEOTIDE SEQUENCE</scope>
    <source>
        <strain evidence="4">PHM038</strain>
    </source>
</reference>
<evidence type="ECO:0000256" key="2">
    <source>
        <dbReference type="ARBA" id="ARBA00022840"/>
    </source>
</evidence>